<dbReference type="AlphaFoldDB" id="A0A2T6ZNP8"/>
<dbReference type="EMBL" id="NESQ01000163">
    <property type="protein sequence ID" value="PUU77111.1"/>
    <property type="molecule type" value="Genomic_DNA"/>
</dbReference>
<sequence>MRRTKRAIIRKSKVRPLGPPLPFLPAEILLQIFEYLAPNNTLPQSPVHACHGVSLERSSPPNDYTCTTCQTSYLLSVSLVSRHWHKTARPLLYRVVRIGYSMFIPGDEDIYFNCINKAYHGKDRFFFNVFDRERPESRKIGGCYAGLIKMHEKTKLETLDARLKTLRLFHRTMARSPDIRRMVVCWELGALFPMPTPGWRGQAAWLKKDLAYRYPLTEALENIGRLVEETIPYLISLRWIDFHLDPEVVGASAEALGYIVKKSISRMTWKPQLEGCKCNHVRIQLPIDRTEYGHIPSLEIYSDFDLPRYSPAIFKALAIETCEIEINRPTRPSFGRESPSSGGIDFPMTTAMRLIGAGAPTISQVATGGILTAITVGDKDIRFADLRNLLAHSESLKHLRLENVHVSAPTREDIDNSSEAIVLKSATLKSVFWDIVLKDTEDVRAETVTYYLIKSTSEDCLPVLETLSGPAEKFYTEWWLSELKRIHPQKDIQMRSLENEVVVVLRPSTKAADEQFVLTKRTSRSQTNNQLFRDAVLE</sequence>
<reference evidence="2 3" key="1">
    <citation type="submission" date="2017-04" db="EMBL/GenBank/DDBJ databases">
        <title>Draft genome sequence of Tuber borchii Vittad., a whitish edible truffle.</title>
        <authorList>
            <consortium name="DOE Joint Genome Institute"/>
            <person name="Murat C."/>
            <person name="Kuo A."/>
            <person name="Barry K.W."/>
            <person name="Clum A."/>
            <person name="Dockter R.B."/>
            <person name="Fauchery L."/>
            <person name="Iotti M."/>
            <person name="Kohler A."/>
            <person name="Labutti K."/>
            <person name="Lindquist E.A."/>
            <person name="Lipzen A."/>
            <person name="Ohm R.A."/>
            <person name="Wang M."/>
            <person name="Grigoriev I.V."/>
            <person name="Zambonelli A."/>
            <person name="Martin F.M."/>
        </authorList>
    </citation>
    <scope>NUCLEOTIDE SEQUENCE [LARGE SCALE GENOMIC DNA]</scope>
    <source>
        <strain evidence="2 3">Tbo3840</strain>
    </source>
</reference>
<dbReference type="Gene3D" id="1.20.1280.50">
    <property type="match status" value="1"/>
</dbReference>
<evidence type="ECO:0000313" key="3">
    <source>
        <dbReference type="Proteomes" id="UP000244722"/>
    </source>
</evidence>
<gene>
    <name evidence="2" type="ORF">B9Z19DRAFT_197189</name>
</gene>
<organism evidence="2 3">
    <name type="scientific">Tuber borchii</name>
    <name type="common">White truffle</name>
    <dbReference type="NCBI Taxonomy" id="42251"/>
    <lineage>
        <taxon>Eukaryota</taxon>
        <taxon>Fungi</taxon>
        <taxon>Dikarya</taxon>
        <taxon>Ascomycota</taxon>
        <taxon>Pezizomycotina</taxon>
        <taxon>Pezizomycetes</taxon>
        <taxon>Pezizales</taxon>
        <taxon>Tuberaceae</taxon>
        <taxon>Tuber</taxon>
    </lineage>
</organism>
<dbReference type="Proteomes" id="UP000244722">
    <property type="component" value="Unassembled WGS sequence"/>
</dbReference>
<feature type="domain" description="F-box" evidence="1">
    <location>
        <begin position="23"/>
        <end position="94"/>
    </location>
</feature>
<proteinExistence type="predicted"/>
<dbReference type="OrthoDB" id="5300368at2759"/>
<protein>
    <recommendedName>
        <fullName evidence="1">F-box domain-containing protein</fullName>
    </recommendedName>
</protein>
<dbReference type="InterPro" id="IPR001810">
    <property type="entry name" value="F-box_dom"/>
</dbReference>
<evidence type="ECO:0000313" key="2">
    <source>
        <dbReference type="EMBL" id="PUU77111.1"/>
    </source>
</evidence>
<accession>A0A2T6ZNP8</accession>
<name>A0A2T6ZNP8_TUBBO</name>
<evidence type="ECO:0000259" key="1">
    <source>
        <dbReference type="Pfam" id="PF12937"/>
    </source>
</evidence>
<dbReference type="Pfam" id="PF12937">
    <property type="entry name" value="F-box-like"/>
    <property type="match status" value="1"/>
</dbReference>
<comment type="caution">
    <text evidence="2">The sequence shown here is derived from an EMBL/GenBank/DDBJ whole genome shotgun (WGS) entry which is preliminary data.</text>
</comment>
<keyword evidence="3" id="KW-1185">Reference proteome</keyword>